<organism evidence="2 3">
    <name type="scientific">Frankia casuarinae (strain DSM 45818 / CECT 9043 / HFP020203 / CcI3)</name>
    <dbReference type="NCBI Taxonomy" id="106370"/>
    <lineage>
        <taxon>Bacteria</taxon>
        <taxon>Bacillati</taxon>
        <taxon>Actinomycetota</taxon>
        <taxon>Actinomycetes</taxon>
        <taxon>Frankiales</taxon>
        <taxon>Frankiaceae</taxon>
        <taxon>Frankia</taxon>
    </lineage>
</organism>
<sequence length="91" mass="9824">MWFLLIPPVAVLITLAWVTLRSRPDRTSEAMITIEGYRRSMAALARPIPAQHEVRTVTALDEPGHPGHPGRSASAGAPLSARHTAPPPESI</sequence>
<evidence type="ECO:0000313" key="2">
    <source>
        <dbReference type="EMBL" id="ABD13135.1"/>
    </source>
</evidence>
<dbReference type="KEGG" id="fra:Francci3_3784"/>
<keyword evidence="3" id="KW-1185">Reference proteome</keyword>
<proteinExistence type="predicted"/>
<dbReference type="AlphaFoldDB" id="Q2J6F7"/>
<gene>
    <name evidence="2" type="ordered locus">Francci3_3784</name>
</gene>
<dbReference type="HOGENOM" id="CLU_2422649_0_0_11"/>
<evidence type="ECO:0000313" key="3">
    <source>
        <dbReference type="Proteomes" id="UP000001937"/>
    </source>
</evidence>
<dbReference type="EMBL" id="CP000249">
    <property type="protein sequence ID" value="ABD13135.1"/>
    <property type="molecule type" value="Genomic_DNA"/>
</dbReference>
<name>Q2J6F7_FRACC</name>
<dbReference type="RefSeq" id="WP_011438159.1">
    <property type="nucleotide sequence ID" value="NC_007777.1"/>
</dbReference>
<feature type="region of interest" description="Disordered" evidence="1">
    <location>
        <begin position="60"/>
        <end position="91"/>
    </location>
</feature>
<dbReference type="OrthoDB" id="3216715at2"/>
<protein>
    <submittedName>
        <fullName evidence="2">Uncharacterized protein</fullName>
    </submittedName>
</protein>
<accession>Q2J6F7</accession>
<dbReference type="Proteomes" id="UP000001937">
    <property type="component" value="Chromosome"/>
</dbReference>
<dbReference type="STRING" id="106370.Francci3_3784"/>
<evidence type="ECO:0000256" key="1">
    <source>
        <dbReference type="SAM" id="MobiDB-lite"/>
    </source>
</evidence>
<reference evidence="2 3" key="1">
    <citation type="journal article" date="2007" name="Genome Res.">
        <title>Genome characteristics of facultatively symbiotic Frankia sp. strains reflect host range and host plant biogeography.</title>
        <authorList>
            <person name="Normand P."/>
            <person name="Lapierre P."/>
            <person name="Tisa L.S."/>
            <person name="Gogarten J.P."/>
            <person name="Alloisio N."/>
            <person name="Bagnarol E."/>
            <person name="Bassi C.A."/>
            <person name="Berry A.M."/>
            <person name="Bickhart D.M."/>
            <person name="Choisne N."/>
            <person name="Couloux A."/>
            <person name="Cournoyer B."/>
            <person name="Cruveiller S."/>
            <person name="Daubin V."/>
            <person name="Demange N."/>
            <person name="Francino M.P."/>
            <person name="Goltsman E."/>
            <person name="Huang Y."/>
            <person name="Kopp O.R."/>
            <person name="Labarre L."/>
            <person name="Lapidus A."/>
            <person name="Lavire C."/>
            <person name="Marechal J."/>
            <person name="Martinez M."/>
            <person name="Mastronunzio J.E."/>
            <person name="Mullin B.C."/>
            <person name="Niemann J."/>
            <person name="Pujic P."/>
            <person name="Rawnsley T."/>
            <person name="Rouy Z."/>
            <person name="Schenowitz C."/>
            <person name="Sellstedt A."/>
            <person name="Tavares F."/>
            <person name="Tomkins J.P."/>
            <person name="Vallenet D."/>
            <person name="Valverde C."/>
            <person name="Wall L.G."/>
            <person name="Wang Y."/>
            <person name="Medigue C."/>
            <person name="Benson D.R."/>
        </authorList>
    </citation>
    <scope>NUCLEOTIDE SEQUENCE [LARGE SCALE GENOMIC DNA]</scope>
    <source>
        <strain evidence="3">DSM 45818 / CECT 9043 / CcI3</strain>
    </source>
</reference>